<dbReference type="AlphaFoldDB" id="A0A059F458"/>
<dbReference type="EMBL" id="KK365134">
    <property type="protein sequence ID" value="KCZ81980.1"/>
    <property type="molecule type" value="Genomic_DNA"/>
</dbReference>
<dbReference type="Proteomes" id="UP000030655">
    <property type="component" value="Unassembled WGS sequence"/>
</dbReference>
<dbReference type="VEuPathDB" id="MicrosporidiaDB:H312_00623"/>
<gene>
    <name evidence="1" type="ORF">H312_00623</name>
</gene>
<reference evidence="2" key="1">
    <citation type="submission" date="2013-02" db="EMBL/GenBank/DDBJ databases">
        <authorList>
            <consortium name="The Broad Institute Genome Sequencing Platform"/>
            <person name="Cuomo C."/>
            <person name="Becnel J."/>
            <person name="Sanscrainte N."/>
            <person name="Walker B."/>
            <person name="Young S.K."/>
            <person name="Zeng Q."/>
            <person name="Gargeya S."/>
            <person name="Fitzgerald M."/>
            <person name="Haas B."/>
            <person name="Abouelleil A."/>
            <person name="Alvarado L."/>
            <person name="Arachchi H.M."/>
            <person name="Berlin A.M."/>
            <person name="Chapman S.B."/>
            <person name="Dewar J."/>
            <person name="Goldberg J."/>
            <person name="Griggs A."/>
            <person name="Gujja S."/>
            <person name="Hansen M."/>
            <person name="Howarth C."/>
            <person name="Imamovic A."/>
            <person name="Larimer J."/>
            <person name="McCowan C."/>
            <person name="Murphy C."/>
            <person name="Neiman D."/>
            <person name="Pearson M."/>
            <person name="Priest M."/>
            <person name="Roberts A."/>
            <person name="Saif S."/>
            <person name="Shea T."/>
            <person name="Sisk P."/>
            <person name="Sykes S."/>
            <person name="Wortman J."/>
            <person name="Nusbaum C."/>
            <person name="Birren B."/>
        </authorList>
    </citation>
    <scope>NUCLEOTIDE SEQUENCE [LARGE SCALE GENOMIC DNA]</scope>
    <source>
        <strain evidence="2">PRA339</strain>
    </source>
</reference>
<name>A0A059F458_9MICR</name>
<sequence length="263" mass="31609">MKLNLIIFSKIFSIIQILSIYIININTSTISSQNSVNNELLLMNFDELDIEDTKNIVTRKRSNIEREFSVDKMDKKDLNNTECFGTLEKEEAKKIDDRYACRLKNLGIENDEFDEDINQFKGELYKYFYFDFMTNYMTKYEECVEYILQKMNKHSFKLKLQCILDSIIFLQANKIYSPNSNLQFMKKRNKFEVNLLEIFNKSFNEIKEKNLRNKDIINMLYDLIKVKFNGQKINFEIFISEEKKDIIKRRIILLIFQRILSNQ</sequence>
<dbReference type="OrthoDB" id="10359584at2759"/>
<protein>
    <submittedName>
        <fullName evidence="1">Uncharacterized protein</fullName>
    </submittedName>
</protein>
<keyword evidence="2" id="KW-1185">Reference proteome</keyword>
<reference evidence="1 2" key="2">
    <citation type="submission" date="2014-03" db="EMBL/GenBank/DDBJ databases">
        <title>The Genome Sequence of Anncaliia algerae insect isolate PRA339.</title>
        <authorList>
            <consortium name="The Broad Institute Genome Sequencing Platform"/>
            <consortium name="The Broad Institute Genome Sequencing Center for Infectious Disease"/>
            <person name="Cuomo C."/>
            <person name="Becnel J."/>
            <person name="Sanscrainte N."/>
            <person name="Walker B."/>
            <person name="Young S.K."/>
            <person name="Zeng Q."/>
            <person name="Gargeya S."/>
            <person name="Fitzgerald M."/>
            <person name="Haas B."/>
            <person name="Abouelleil A."/>
            <person name="Alvarado L."/>
            <person name="Arachchi H.M."/>
            <person name="Berlin A.M."/>
            <person name="Chapman S.B."/>
            <person name="Dewar J."/>
            <person name="Goldberg J."/>
            <person name="Griggs A."/>
            <person name="Gujja S."/>
            <person name="Hansen M."/>
            <person name="Howarth C."/>
            <person name="Imamovic A."/>
            <person name="Larimer J."/>
            <person name="McCowan C."/>
            <person name="Murphy C."/>
            <person name="Neiman D."/>
            <person name="Pearson M."/>
            <person name="Priest M."/>
            <person name="Roberts A."/>
            <person name="Saif S."/>
            <person name="Shea T."/>
            <person name="Sisk P."/>
            <person name="Sykes S."/>
            <person name="Wortman J."/>
            <person name="Nusbaum C."/>
            <person name="Birren B."/>
        </authorList>
    </citation>
    <scope>NUCLEOTIDE SEQUENCE [LARGE SCALE GENOMIC DNA]</scope>
    <source>
        <strain evidence="1 2">PRA339</strain>
    </source>
</reference>
<proteinExistence type="predicted"/>
<organism evidence="1 2">
    <name type="scientific">Anncaliia algerae PRA339</name>
    <dbReference type="NCBI Taxonomy" id="1288291"/>
    <lineage>
        <taxon>Eukaryota</taxon>
        <taxon>Fungi</taxon>
        <taxon>Fungi incertae sedis</taxon>
        <taxon>Microsporidia</taxon>
        <taxon>Tubulinosematoidea</taxon>
        <taxon>Tubulinosematidae</taxon>
        <taxon>Anncaliia</taxon>
    </lineage>
</organism>
<dbReference type="HOGENOM" id="CLU_1085750_0_0_1"/>
<evidence type="ECO:0000313" key="1">
    <source>
        <dbReference type="EMBL" id="KCZ81980.1"/>
    </source>
</evidence>
<accession>A0A059F458</accession>
<evidence type="ECO:0000313" key="2">
    <source>
        <dbReference type="Proteomes" id="UP000030655"/>
    </source>
</evidence>